<name>A0A0R3XDB4_HYDTA</name>
<proteinExistence type="predicted"/>
<reference evidence="4" key="1">
    <citation type="submission" date="2017-02" db="UniProtKB">
        <authorList>
            <consortium name="WormBaseParasite"/>
        </authorList>
    </citation>
    <scope>IDENTIFICATION</scope>
</reference>
<accession>A0A0R3XDB4</accession>
<keyword evidence="3" id="KW-1185">Reference proteome</keyword>
<dbReference type="WBParaSite" id="TTAC_0001154101-mRNA-1">
    <property type="protein sequence ID" value="TTAC_0001154101-mRNA-1"/>
    <property type="gene ID" value="TTAC_0001154101"/>
</dbReference>
<protein>
    <submittedName>
        <fullName evidence="2 4">Uncharacterized protein</fullName>
    </submittedName>
</protein>
<reference evidence="2 3" key="2">
    <citation type="submission" date="2018-11" db="EMBL/GenBank/DDBJ databases">
        <authorList>
            <consortium name="Pathogen Informatics"/>
        </authorList>
    </citation>
    <scope>NUCLEOTIDE SEQUENCE [LARGE SCALE GENOMIC DNA]</scope>
</reference>
<feature type="compositionally biased region" description="Low complexity" evidence="1">
    <location>
        <begin position="16"/>
        <end position="31"/>
    </location>
</feature>
<dbReference type="AlphaFoldDB" id="A0A0R3XDB4"/>
<feature type="region of interest" description="Disordered" evidence="1">
    <location>
        <begin position="1"/>
        <end position="31"/>
    </location>
</feature>
<evidence type="ECO:0000313" key="4">
    <source>
        <dbReference type="WBParaSite" id="TTAC_0001154101-mRNA-1"/>
    </source>
</evidence>
<gene>
    <name evidence="2" type="ORF">TTAC_LOCUS11524</name>
</gene>
<dbReference type="Proteomes" id="UP000274429">
    <property type="component" value="Unassembled WGS sequence"/>
</dbReference>
<evidence type="ECO:0000256" key="1">
    <source>
        <dbReference type="SAM" id="MobiDB-lite"/>
    </source>
</evidence>
<organism evidence="4">
    <name type="scientific">Hydatigena taeniaeformis</name>
    <name type="common">Feline tapeworm</name>
    <name type="synonym">Taenia taeniaeformis</name>
    <dbReference type="NCBI Taxonomy" id="6205"/>
    <lineage>
        <taxon>Eukaryota</taxon>
        <taxon>Metazoa</taxon>
        <taxon>Spiralia</taxon>
        <taxon>Lophotrochozoa</taxon>
        <taxon>Platyhelminthes</taxon>
        <taxon>Cestoda</taxon>
        <taxon>Eucestoda</taxon>
        <taxon>Cyclophyllidea</taxon>
        <taxon>Taeniidae</taxon>
        <taxon>Hydatigera</taxon>
    </lineage>
</organism>
<evidence type="ECO:0000313" key="3">
    <source>
        <dbReference type="Proteomes" id="UP000274429"/>
    </source>
</evidence>
<dbReference type="EMBL" id="UYWX01024658">
    <property type="protein sequence ID" value="VDM36832.1"/>
    <property type="molecule type" value="Genomic_DNA"/>
</dbReference>
<sequence>MGKSDDEVGSSRPIVSCGSGASSAASWQLCR</sequence>
<evidence type="ECO:0000313" key="2">
    <source>
        <dbReference type="EMBL" id="VDM36832.1"/>
    </source>
</evidence>